<name>A0A1K1KR62_9LACO</name>
<feature type="transmembrane region" description="Helical" evidence="1">
    <location>
        <begin position="214"/>
        <end position="233"/>
    </location>
</feature>
<feature type="transmembrane region" description="Helical" evidence="1">
    <location>
        <begin position="189"/>
        <end position="208"/>
    </location>
</feature>
<feature type="transmembrane region" description="Helical" evidence="1">
    <location>
        <begin position="317"/>
        <end position="340"/>
    </location>
</feature>
<reference evidence="3" key="1">
    <citation type="submission" date="2016-11" db="EMBL/GenBank/DDBJ databases">
        <authorList>
            <person name="Papadimitriou K."/>
        </authorList>
    </citation>
    <scope>NUCLEOTIDE SEQUENCE [LARGE SCALE GENOMIC DNA]</scope>
    <source>
        <strain evidence="3">ACA-DC 1533</strain>
    </source>
</reference>
<organism evidence="2 3">
    <name type="scientific">Ligilactobacillus acidipiscis</name>
    <dbReference type="NCBI Taxonomy" id="89059"/>
    <lineage>
        <taxon>Bacteria</taxon>
        <taxon>Bacillati</taxon>
        <taxon>Bacillota</taxon>
        <taxon>Bacilli</taxon>
        <taxon>Lactobacillales</taxon>
        <taxon>Lactobacillaceae</taxon>
        <taxon>Ligilactobacillus</taxon>
    </lineage>
</organism>
<feature type="transmembrane region" description="Helical" evidence="1">
    <location>
        <begin position="240"/>
        <end position="258"/>
    </location>
</feature>
<feature type="transmembrane region" description="Helical" evidence="1">
    <location>
        <begin position="122"/>
        <end position="142"/>
    </location>
</feature>
<feature type="transmembrane region" description="Helical" evidence="1">
    <location>
        <begin position="347"/>
        <end position="364"/>
    </location>
</feature>
<keyword evidence="1" id="KW-0472">Membrane</keyword>
<sequence>MTVKQNLVRITQRVRSEKYGQAAYFIALIVFLTALFFKSTLFIPGWTNYSFLYRIIEIDAFLVAYKVFIVDDHKLNFKLFTFLFLIALLYVQRFSRNFDIFYYSLFVIGGYKIDYRKILKIFLRVNIPLTLLTIIATLLKIIPNQLQGRIGEPGMIRYSMGFLSPTDFAARVFYLILCYLILHKMKISISAYLVCGGATYLMFCLTNARLDTLLLFLLLLTSCLFPYIQSLIVKMGHVGWYVCSCVYIAVNVFLAYFYSASNPLLARIDGLLSGRLRYGQIALHEHGITLFGQMIKEHGNGGIQHGNFEYFFVDSSFIRMFVILGLAASMLFFVVLFLLFLKFEKNMAYVLVVYVLFVLLSSAFDQHLLDPSYNVMFLALFGNLKHEKIRDDSKKIFCSQ</sequence>
<gene>
    <name evidence="2" type="ORF">LAC1533_1994</name>
</gene>
<evidence type="ECO:0008006" key="4">
    <source>
        <dbReference type="Google" id="ProtNLM"/>
    </source>
</evidence>
<keyword evidence="1" id="KW-1133">Transmembrane helix</keyword>
<evidence type="ECO:0000256" key="1">
    <source>
        <dbReference type="SAM" id="Phobius"/>
    </source>
</evidence>
<feature type="transmembrane region" description="Helical" evidence="1">
    <location>
        <begin position="21"/>
        <end position="45"/>
    </location>
</feature>
<dbReference type="EMBL" id="LT630287">
    <property type="protein sequence ID" value="SFV41417.1"/>
    <property type="molecule type" value="Genomic_DNA"/>
</dbReference>
<evidence type="ECO:0000313" key="3">
    <source>
        <dbReference type="Proteomes" id="UP000190935"/>
    </source>
</evidence>
<dbReference type="GeneID" id="95350101"/>
<keyword evidence="1" id="KW-0812">Transmembrane</keyword>
<evidence type="ECO:0000313" key="2">
    <source>
        <dbReference type="EMBL" id="SFV41417.1"/>
    </source>
</evidence>
<dbReference type="AlphaFoldDB" id="A0A1K1KR62"/>
<dbReference type="RefSeq" id="WP_079579465.1">
    <property type="nucleotide sequence ID" value="NZ_LT630287.1"/>
</dbReference>
<feature type="transmembrane region" description="Helical" evidence="1">
    <location>
        <begin position="75"/>
        <end position="94"/>
    </location>
</feature>
<dbReference type="KEGG" id="laca:LAC1533_1994"/>
<accession>A0A1K1KR62</accession>
<proteinExistence type="predicted"/>
<protein>
    <recommendedName>
        <fullName evidence="4">Polymerase</fullName>
    </recommendedName>
</protein>
<feature type="transmembrane region" description="Helical" evidence="1">
    <location>
        <begin position="162"/>
        <end position="182"/>
    </location>
</feature>
<dbReference type="Proteomes" id="UP000190935">
    <property type="component" value="Chromosome I"/>
</dbReference>